<reference evidence="5 6" key="1">
    <citation type="submission" date="2013-07" db="EMBL/GenBank/DDBJ databases">
        <title>Comparative Genomic and Metabolomic Analysis of Twelve Strains of Pseudoalteromonas luteoviolacea.</title>
        <authorList>
            <person name="Vynne N.G."/>
            <person name="Mansson M."/>
            <person name="Gram L."/>
        </authorList>
    </citation>
    <scope>NUCLEOTIDE SEQUENCE [LARGE SCALE GENOMIC DNA]</scope>
    <source>
        <strain evidence="5 6">H33</strain>
    </source>
</reference>
<dbReference type="Proteomes" id="UP000076503">
    <property type="component" value="Unassembled WGS sequence"/>
</dbReference>
<dbReference type="InterPro" id="IPR025110">
    <property type="entry name" value="AMP-bd_C"/>
</dbReference>
<dbReference type="PATRIC" id="fig|1365251.3.peg.4291"/>
<keyword evidence="2" id="KW-0596">Phosphopantetheine</keyword>
<dbReference type="InterPro" id="IPR006162">
    <property type="entry name" value="Ppantetheine_attach_site"/>
</dbReference>
<dbReference type="Gene3D" id="2.30.38.10">
    <property type="entry name" value="Luciferase, Domain 3"/>
    <property type="match status" value="2"/>
</dbReference>
<dbReference type="GO" id="GO:0031177">
    <property type="term" value="F:phosphopantetheine binding"/>
    <property type="evidence" value="ECO:0007669"/>
    <property type="project" value="InterPro"/>
</dbReference>
<dbReference type="Gene3D" id="3.30.559.30">
    <property type="entry name" value="Nonribosomal peptide synthetase, condensation domain"/>
    <property type="match status" value="2"/>
</dbReference>
<dbReference type="InterPro" id="IPR000873">
    <property type="entry name" value="AMP-dep_synth/lig_dom"/>
</dbReference>
<dbReference type="CDD" id="cd05930">
    <property type="entry name" value="A_NRPS"/>
    <property type="match status" value="1"/>
</dbReference>
<dbReference type="NCBIfam" id="NF003417">
    <property type="entry name" value="PRK04813.1"/>
    <property type="match status" value="2"/>
</dbReference>
<dbReference type="GO" id="GO:0005737">
    <property type="term" value="C:cytoplasm"/>
    <property type="evidence" value="ECO:0007669"/>
    <property type="project" value="TreeGrafter"/>
</dbReference>
<feature type="domain" description="Carrier" evidence="4">
    <location>
        <begin position="1043"/>
        <end position="1120"/>
    </location>
</feature>
<evidence type="ECO:0000256" key="1">
    <source>
        <dbReference type="ARBA" id="ARBA00001957"/>
    </source>
</evidence>
<dbReference type="OrthoDB" id="9757559at2"/>
<dbReference type="InterPro" id="IPR041464">
    <property type="entry name" value="TubC_N"/>
</dbReference>
<dbReference type="PROSITE" id="PS00012">
    <property type="entry name" value="PHOSPHOPANTETHEINE"/>
    <property type="match status" value="1"/>
</dbReference>
<dbReference type="InterPro" id="IPR045851">
    <property type="entry name" value="AMP-bd_C_sf"/>
</dbReference>
<dbReference type="InterPro" id="IPR044894">
    <property type="entry name" value="TubC_N_sf"/>
</dbReference>
<dbReference type="Pfam" id="PF18563">
    <property type="entry name" value="TubC_N"/>
    <property type="match status" value="1"/>
</dbReference>
<dbReference type="Gene3D" id="3.30.559.10">
    <property type="entry name" value="Chloramphenicol acetyltransferase-like domain"/>
    <property type="match status" value="2"/>
</dbReference>
<evidence type="ECO:0000313" key="5">
    <source>
        <dbReference type="EMBL" id="KZN46678.1"/>
    </source>
</evidence>
<evidence type="ECO:0000259" key="4">
    <source>
        <dbReference type="PROSITE" id="PS50075"/>
    </source>
</evidence>
<dbReference type="PROSITE" id="PS50075">
    <property type="entry name" value="CARRIER"/>
    <property type="match status" value="2"/>
</dbReference>
<proteinExistence type="predicted"/>
<dbReference type="PANTHER" id="PTHR45527">
    <property type="entry name" value="NONRIBOSOMAL PEPTIDE SYNTHETASE"/>
    <property type="match status" value="1"/>
</dbReference>
<sequence length="2214" mass="247255">MKNVIEQCLEKSIRLTLDEAHNLKINAPKGALTPELVAQIKSAKPELVAWLQSQYARKLSKRPSGIQALPLSFAQKRIWLSDQLQGGSIEYNMLAEFTVSGRFDVEVASRAFRKIINRHEILRTVYRGQAGEATQHILQEFDFSVVVHDLTSDEAQLNSRNRDNLIQTFRNYSFALDRDLMLKVAYIIERREHGQEQGILLINVHHIAADGWSLGILMQEFMTLYRSDALKTPEALPQLAFQYGDFSHWQHTWLQGAERERQLNYWQQLLTDAPVMHQLPTQMPRPQVKNTRGKQFIGQLPASTANGLLALGQQLKMTPFMLIHSAFSLLIARLSGNRDVLIGTPITSRPHRELDNLIGFFVNTLVLRTRVQQATVQEYLAHVREQNLLAYEHQDTPFEDLVEILRVPRTTAHTPLFQLLLTTNTDLKGLSTANVSALPGVSITERTVRDIHVKFDIELDVKLDEQGAKLTWGYDTRLFSEAQIVRFSEHLTCLLDQFSKLSSHPDRLAAPLDGVSIFTSAQSEQLRTQLSGGAGLSQDMSLVQLLAKQVKKYKHHTAVTDSTGSFTYQQLDERASHLASILKQRGWVTDAPIAICMPRSRSMLVAILAVMKAGAAYLPLDPNYPQARISAMLEDAGVQMMLIANQQQAQFEINCLALDELDFDAPLALFEFEQVTAQQLAYVIFTSGSTGRPKGVMIEHGAVVNFLLGAKQRLGLDEHSEMCWLAITTLSFDIALLELMMPLLCGGRCIIAMDEQAADPQALVDLAQQQGVNYMQATPAMWQLLMEAQWRGPNVTVLCGGEALPLKLAQELHDASGRVINCYGPTEATIWSMLTEVSSTMLADKEVLLGHSLAGYQHLVLNDALQPVPAGGIGELYIAGCSLASGYLGRDDLTQERFFSWQPDPEVVPIRLYKTGDLVRLREDGQLAFIGRQDDQVKIRGYRIELGEIAAVIESSSQVEQCVVCLSPSQEIIAYIKFDLTCEMNDNATDYQSIRTQLAGHLPPFMHPNQFVTVDEWPLTNNGKVDKKALPLATREPQSEIVTAQTELENELTEIWAGLLNLDAAQLGVTCNLFELGAHSVLVLRFVSRIARQYQKSLHAGQIFAHATIRELASLLSNTNRSSQTDIALHQADTDTHPLSYGQLRMWLIARLQAHSAEYNMFTAIRLEGTFDLSCATEALRIIIDRHDILRASFVETQTGPRQTIRSHVEFAINHVQLDLVGGDKGVGLTELIQREAGYEFDLANELLLRVTFVTGGDPDSAGHLLFNMHHIVSDGWSLGILVEEFQHCYLALQSNQKANLPALTRQYLDYIYWQHETSTQALYDNQRAYWQQQLADAPVVHNLPLQYPRPATKQSLGKRISYTMPSGLLSQLKQIAKSHDLTLFMLLHACLALLLARHSGREDIVLGTAVANRRNAQVEPLIGLFINTLALRVSTRFDTLNEYFTHVRSVNIAAQDNQDLPFEQLLDALSIERSTQYSPLFQVLFGMDTSHDASLTLQEVQASSVDTDYMPVKFDLEIDVAVADEQLHIDWLYDISLFDESYIACLQQHFATLLAQVCAHPTGDLKAVSCVPQAELQRLMLDFNRTQQEYPREQRIEQLFEQRCQLHPEHIALIHNEQRISYHTLSERVSQLAEALNRVGATQGGLIGLYGDRNMALVISMLAVLKSGAAYVPIDPANPAHKTATMIADAGITLLIDCNDSGAMTELAGCAVRTIEQLLHPDDNDSVRLTPDRKLAEQDGLAYVMYTSGSSGKPKGVMVGHHNILKLVTDKQYFAIDTQDVMAYCANPAFDASTWEIYTALLNGASLAIVDNATLIDANRLTDYLTAQKTTILQLTAGLFNQFGDTLNPLYRTLRYVLFGGDKADIKAVSDILNADLPVKLVHTYGPTETVAFTTLTEVRPAHLNQGIIPIGKIMTNSRAYVLDSHQQPVPLGAVGELCIGGEGVGFGYLNLPEQTREKFIELTLCDGRTERLYKTGDLVYYLPDGDLVFMGRIDDQVKISGYRIEMDEIEQAIYHSELVSSCFVMARAGLATEKTLVAYLEPPEPLDEQQQSALIQALKAELQLRLANYMVPRYFVFVDALPLTANGKVDRRALPEPTAEHLQSSQVPLETDTERLVAKVWSETLRLPEALMGAETSFFELGGNSLLLTQLSRNLAQACGLEQELIGIRELFTNPQIRAMANYLDALLIRQRNIQTSLQLNESNQELEQGEF</sequence>
<dbReference type="InterPro" id="IPR001242">
    <property type="entry name" value="Condensation_dom"/>
</dbReference>
<dbReference type="Pfam" id="PF00668">
    <property type="entry name" value="Condensation"/>
    <property type="match status" value="2"/>
</dbReference>
<dbReference type="Gene3D" id="1.10.1200.10">
    <property type="entry name" value="ACP-like"/>
    <property type="match status" value="2"/>
</dbReference>
<evidence type="ECO:0000256" key="2">
    <source>
        <dbReference type="ARBA" id="ARBA00022450"/>
    </source>
</evidence>
<dbReference type="RefSeq" id="WP_063363502.1">
    <property type="nucleotide sequence ID" value="NZ_AUXZ01000111.1"/>
</dbReference>
<dbReference type="PROSITE" id="PS00455">
    <property type="entry name" value="AMP_BINDING"/>
    <property type="match status" value="2"/>
</dbReference>
<accession>A0A167BLF2</accession>
<dbReference type="InterPro" id="IPR010071">
    <property type="entry name" value="AA_adenyl_dom"/>
</dbReference>
<dbReference type="Pfam" id="PF00501">
    <property type="entry name" value="AMP-binding"/>
    <property type="match status" value="2"/>
</dbReference>
<comment type="cofactor">
    <cofactor evidence="1">
        <name>pantetheine 4'-phosphate</name>
        <dbReference type="ChEBI" id="CHEBI:47942"/>
    </cofactor>
</comment>
<dbReference type="PANTHER" id="PTHR45527:SF1">
    <property type="entry name" value="FATTY ACID SYNTHASE"/>
    <property type="match status" value="1"/>
</dbReference>
<dbReference type="CDD" id="cd12117">
    <property type="entry name" value="A_NRPS_Srf_like"/>
    <property type="match status" value="1"/>
</dbReference>
<dbReference type="FunFam" id="3.40.50.980:FF:000001">
    <property type="entry name" value="Non-ribosomal peptide synthetase"/>
    <property type="match status" value="1"/>
</dbReference>
<dbReference type="Pfam" id="PF13193">
    <property type="entry name" value="AMP-binding_C"/>
    <property type="match status" value="1"/>
</dbReference>
<feature type="domain" description="Carrier" evidence="4">
    <location>
        <begin position="2110"/>
        <end position="2190"/>
    </location>
</feature>
<dbReference type="InterPro" id="IPR023213">
    <property type="entry name" value="CAT-like_dom_sf"/>
</dbReference>
<dbReference type="InterPro" id="IPR020845">
    <property type="entry name" value="AMP-binding_CS"/>
</dbReference>
<dbReference type="InterPro" id="IPR009081">
    <property type="entry name" value="PP-bd_ACP"/>
</dbReference>
<dbReference type="Pfam" id="PF00550">
    <property type="entry name" value="PP-binding"/>
    <property type="match status" value="2"/>
</dbReference>
<dbReference type="Gene3D" id="3.40.50.980">
    <property type="match status" value="4"/>
</dbReference>
<gene>
    <name evidence="5" type="ORF">N476_24030</name>
</gene>
<evidence type="ECO:0000313" key="6">
    <source>
        <dbReference type="Proteomes" id="UP000076503"/>
    </source>
</evidence>
<dbReference type="SMART" id="SM00823">
    <property type="entry name" value="PKS_PP"/>
    <property type="match status" value="2"/>
</dbReference>
<dbReference type="GO" id="GO:0003824">
    <property type="term" value="F:catalytic activity"/>
    <property type="evidence" value="ECO:0007669"/>
    <property type="project" value="InterPro"/>
</dbReference>
<organism evidence="5 6">
    <name type="scientific">Pseudoalteromonas luteoviolacea H33</name>
    <dbReference type="NCBI Taxonomy" id="1365251"/>
    <lineage>
        <taxon>Bacteria</taxon>
        <taxon>Pseudomonadati</taxon>
        <taxon>Pseudomonadota</taxon>
        <taxon>Gammaproteobacteria</taxon>
        <taxon>Alteromonadales</taxon>
        <taxon>Pseudoalteromonadaceae</taxon>
        <taxon>Pseudoalteromonas</taxon>
    </lineage>
</organism>
<dbReference type="Gene3D" id="1.10.10.1830">
    <property type="entry name" value="Non-ribosomal peptide synthase, adenylation domain"/>
    <property type="match status" value="1"/>
</dbReference>
<protein>
    <recommendedName>
        <fullName evidence="4">Carrier domain-containing protein</fullName>
    </recommendedName>
</protein>
<dbReference type="GO" id="GO:0044550">
    <property type="term" value="P:secondary metabolite biosynthetic process"/>
    <property type="evidence" value="ECO:0007669"/>
    <property type="project" value="TreeGrafter"/>
</dbReference>
<keyword evidence="3" id="KW-0597">Phosphoprotein</keyword>
<dbReference type="FunFam" id="3.30.300.30:FF:000015">
    <property type="entry name" value="Nonribosomal peptide synthase SidD"/>
    <property type="match status" value="1"/>
</dbReference>
<dbReference type="SUPFAM" id="SSF52777">
    <property type="entry name" value="CoA-dependent acyltransferases"/>
    <property type="match status" value="4"/>
</dbReference>
<dbReference type="EMBL" id="AUXZ01000111">
    <property type="protein sequence ID" value="KZN46678.1"/>
    <property type="molecule type" value="Genomic_DNA"/>
</dbReference>
<evidence type="ECO:0000256" key="3">
    <source>
        <dbReference type="ARBA" id="ARBA00022553"/>
    </source>
</evidence>
<comment type="caution">
    <text evidence="5">The sequence shown here is derived from an EMBL/GenBank/DDBJ whole genome shotgun (WGS) entry which is preliminary data.</text>
</comment>
<dbReference type="FunFam" id="3.40.50.12780:FF:000012">
    <property type="entry name" value="Non-ribosomal peptide synthetase"/>
    <property type="match status" value="1"/>
</dbReference>
<dbReference type="CDD" id="cd19531">
    <property type="entry name" value="LCL_NRPS-like"/>
    <property type="match status" value="2"/>
</dbReference>
<dbReference type="NCBIfam" id="TIGR01733">
    <property type="entry name" value="AA-adenyl-dom"/>
    <property type="match status" value="2"/>
</dbReference>
<dbReference type="SUPFAM" id="SSF47336">
    <property type="entry name" value="ACP-like"/>
    <property type="match status" value="2"/>
</dbReference>
<dbReference type="InterPro" id="IPR020806">
    <property type="entry name" value="PKS_PP-bd"/>
</dbReference>
<dbReference type="SUPFAM" id="SSF56801">
    <property type="entry name" value="Acetyl-CoA synthetase-like"/>
    <property type="match status" value="2"/>
</dbReference>
<dbReference type="Gene3D" id="3.30.300.30">
    <property type="match status" value="2"/>
</dbReference>
<name>A0A167BLF2_9GAMM</name>
<dbReference type="InterPro" id="IPR036736">
    <property type="entry name" value="ACP-like_sf"/>
</dbReference>
<dbReference type="GO" id="GO:0043041">
    <property type="term" value="P:amino acid activation for nonribosomal peptide biosynthetic process"/>
    <property type="evidence" value="ECO:0007669"/>
    <property type="project" value="TreeGrafter"/>
</dbReference>